<name>A0A1H0NR93_9HYPH</name>
<comment type="caution">
    <text evidence="3">The sequence shown here is derived from an EMBL/GenBank/DDBJ whole genome shotgun (WGS) entry which is preliminary data.</text>
</comment>
<dbReference type="InterPro" id="IPR042100">
    <property type="entry name" value="Bug_dom1"/>
</dbReference>
<dbReference type="InterPro" id="IPR005064">
    <property type="entry name" value="BUG"/>
</dbReference>
<dbReference type="Pfam" id="PF03401">
    <property type="entry name" value="TctC"/>
    <property type="match status" value="1"/>
</dbReference>
<keyword evidence="3" id="KW-0675">Receptor</keyword>
<keyword evidence="2" id="KW-0732">Signal</keyword>
<proteinExistence type="inferred from homology"/>
<dbReference type="RefSeq" id="WP_090228432.1">
    <property type="nucleotide sequence ID" value="NZ_FNJC01000002.1"/>
</dbReference>
<dbReference type="PANTHER" id="PTHR42928:SF1">
    <property type="entry name" value="BLR4371 PROTEIN"/>
    <property type="match status" value="1"/>
</dbReference>
<dbReference type="Gene3D" id="3.40.190.10">
    <property type="entry name" value="Periplasmic binding protein-like II"/>
    <property type="match status" value="1"/>
</dbReference>
<dbReference type="Gene3D" id="3.40.190.150">
    <property type="entry name" value="Bordetella uptake gene, domain 1"/>
    <property type="match status" value="1"/>
</dbReference>
<evidence type="ECO:0000256" key="1">
    <source>
        <dbReference type="ARBA" id="ARBA00006987"/>
    </source>
</evidence>
<organism evidence="3 4">
    <name type="scientific">Filomicrobium insigne</name>
    <dbReference type="NCBI Taxonomy" id="418854"/>
    <lineage>
        <taxon>Bacteria</taxon>
        <taxon>Pseudomonadati</taxon>
        <taxon>Pseudomonadota</taxon>
        <taxon>Alphaproteobacteria</taxon>
        <taxon>Hyphomicrobiales</taxon>
        <taxon>Hyphomicrobiaceae</taxon>
        <taxon>Filomicrobium</taxon>
    </lineage>
</organism>
<feature type="signal peptide" evidence="2">
    <location>
        <begin position="1"/>
        <end position="27"/>
    </location>
</feature>
<keyword evidence="4" id="KW-1185">Reference proteome</keyword>
<evidence type="ECO:0000313" key="4">
    <source>
        <dbReference type="Proteomes" id="UP000198795"/>
    </source>
</evidence>
<dbReference type="PIRSF" id="PIRSF017082">
    <property type="entry name" value="YflP"/>
    <property type="match status" value="1"/>
</dbReference>
<evidence type="ECO:0000256" key="2">
    <source>
        <dbReference type="SAM" id="SignalP"/>
    </source>
</evidence>
<dbReference type="EMBL" id="FNJC01000002">
    <property type="protein sequence ID" value="SDO94850.1"/>
    <property type="molecule type" value="Genomic_DNA"/>
</dbReference>
<dbReference type="PANTHER" id="PTHR42928">
    <property type="entry name" value="TRICARBOXYLATE-BINDING PROTEIN"/>
    <property type="match status" value="1"/>
</dbReference>
<feature type="chain" id="PRO_5047315476" evidence="2">
    <location>
        <begin position="28"/>
        <end position="331"/>
    </location>
</feature>
<protein>
    <submittedName>
        <fullName evidence="3">Tripartite-type tricarboxylate transporter, receptor component TctC</fullName>
    </submittedName>
</protein>
<reference evidence="3 4" key="1">
    <citation type="submission" date="2016-10" db="EMBL/GenBank/DDBJ databases">
        <authorList>
            <person name="Varghese N."/>
            <person name="Submissions S."/>
        </authorList>
    </citation>
    <scope>NUCLEOTIDE SEQUENCE [LARGE SCALE GENOMIC DNA]</scope>
    <source>
        <strain evidence="3 4">CGMCC 1.6497</strain>
    </source>
</reference>
<comment type="similarity">
    <text evidence="1">Belongs to the UPF0065 (bug) family.</text>
</comment>
<evidence type="ECO:0000313" key="3">
    <source>
        <dbReference type="EMBL" id="SDO94850.1"/>
    </source>
</evidence>
<dbReference type="Proteomes" id="UP000198795">
    <property type="component" value="Unassembled WGS sequence"/>
</dbReference>
<gene>
    <name evidence="3" type="ORF">SAMN04488061_2070</name>
</gene>
<accession>A0A1H0NR93</accession>
<sequence length="331" mass="37194">MLRLHLRQLRIGVAFILAALLSTCVTAAAQWQPNKPITFIVMAGRDGGADKATRFIVDLIERNQLTKAKFEVVNIPGNSGADALQELQRRAGDDHIILFTLNSFYTTPIDKPELKIDIGAFAPIARLAEDVFLLWVHTDRKDINTIEDFVREARTKGKDWVMSGTGTGAEDHLLTEFLNATFGLDMSYRALKGGGAVAKELTEKLCDSTVNNPSEQRKYYEAGITKPIVAITPARITQFQSTPTLRETGMDFNYFMQRSVVGPPSMTKAAQAYYADLFKRVFTSADWQNYRKKNSLSGEWLSGPDLAAYWLKEREKHARWKMTIEVLRPAP</sequence>